<dbReference type="OrthoDB" id="63533at2759"/>
<dbReference type="GO" id="GO:0015031">
    <property type="term" value="P:protein transport"/>
    <property type="evidence" value="ECO:0007669"/>
    <property type="project" value="UniProtKB-KW"/>
</dbReference>
<dbReference type="InterPro" id="IPR001806">
    <property type="entry name" value="Small_GTPase"/>
</dbReference>
<dbReference type="SMART" id="SM00176">
    <property type="entry name" value="RAN"/>
    <property type="match status" value="1"/>
</dbReference>
<dbReference type="GO" id="GO:0005886">
    <property type="term" value="C:plasma membrane"/>
    <property type="evidence" value="ECO:0007669"/>
    <property type="project" value="UniProtKB-SubCell"/>
</dbReference>
<keyword evidence="7" id="KW-0472">Membrane</keyword>
<dbReference type="PRINTS" id="PR00449">
    <property type="entry name" value="RASTRNSFRMNG"/>
</dbReference>
<protein>
    <submittedName>
        <fullName evidence="11">Ras-domain-containing protein</fullName>
    </submittedName>
</protein>
<dbReference type="EMBL" id="KZ819283">
    <property type="protein sequence ID" value="PWO01187.1"/>
    <property type="molecule type" value="Genomic_DNA"/>
</dbReference>
<organism evidence="11 12">
    <name type="scientific">Tilletiopsis washingtonensis</name>
    <dbReference type="NCBI Taxonomy" id="58919"/>
    <lineage>
        <taxon>Eukaryota</taxon>
        <taxon>Fungi</taxon>
        <taxon>Dikarya</taxon>
        <taxon>Basidiomycota</taxon>
        <taxon>Ustilaginomycotina</taxon>
        <taxon>Exobasidiomycetes</taxon>
        <taxon>Entylomatales</taxon>
        <taxon>Entylomatales incertae sedis</taxon>
        <taxon>Tilletiopsis</taxon>
    </lineage>
</organism>
<dbReference type="Pfam" id="PF00071">
    <property type="entry name" value="Ras"/>
    <property type="match status" value="1"/>
</dbReference>
<feature type="region of interest" description="Disordered" evidence="10">
    <location>
        <begin position="182"/>
        <end position="220"/>
    </location>
</feature>
<evidence type="ECO:0000256" key="2">
    <source>
        <dbReference type="ARBA" id="ARBA00022448"/>
    </source>
</evidence>
<proteinExistence type="predicted"/>
<dbReference type="PROSITE" id="PS51421">
    <property type="entry name" value="RAS"/>
    <property type="match status" value="1"/>
</dbReference>
<dbReference type="Gene3D" id="3.40.50.300">
    <property type="entry name" value="P-loop containing nucleotide triphosphate hydrolases"/>
    <property type="match status" value="1"/>
</dbReference>
<feature type="compositionally biased region" description="Gly residues" evidence="10">
    <location>
        <begin position="185"/>
        <end position="198"/>
    </location>
</feature>
<evidence type="ECO:0000313" key="12">
    <source>
        <dbReference type="Proteomes" id="UP000245946"/>
    </source>
</evidence>
<dbReference type="SMART" id="SM00173">
    <property type="entry name" value="RAS"/>
    <property type="match status" value="1"/>
</dbReference>
<dbReference type="PROSITE" id="PS51419">
    <property type="entry name" value="RAB"/>
    <property type="match status" value="1"/>
</dbReference>
<dbReference type="FunFam" id="3.40.50.300:FF:000464">
    <property type="entry name" value="GTP-binding protein ypt5"/>
    <property type="match status" value="1"/>
</dbReference>
<keyword evidence="4" id="KW-0547">Nucleotide-binding</keyword>
<keyword evidence="3" id="KW-1003">Cell membrane</keyword>
<dbReference type="PROSITE" id="PS51420">
    <property type="entry name" value="RHO"/>
    <property type="match status" value="1"/>
</dbReference>
<name>A0A316ZIQ7_9BASI</name>
<gene>
    <name evidence="11" type="ORF">FA09DRAFT_303294</name>
</gene>
<evidence type="ECO:0000256" key="6">
    <source>
        <dbReference type="ARBA" id="ARBA00023134"/>
    </source>
</evidence>
<dbReference type="InterPro" id="IPR005225">
    <property type="entry name" value="Small_GTP-bd"/>
</dbReference>
<evidence type="ECO:0000256" key="1">
    <source>
        <dbReference type="ARBA" id="ARBA00004342"/>
    </source>
</evidence>
<dbReference type="GO" id="GO:0003924">
    <property type="term" value="F:GTPase activity"/>
    <property type="evidence" value="ECO:0007669"/>
    <property type="project" value="InterPro"/>
</dbReference>
<dbReference type="PANTHER" id="PTHR47978">
    <property type="match status" value="1"/>
</dbReference>
<reference evidence="11 12" key="1">
    <citation type="journal article" date="2018" name="Mol. Biol. Evol.">
        <title>Broad Genomic Sampling Reveals a Smut Pathogenic Ancestry of the Fungal Clade Ustilaginomycotina.</title>
        <authorList>
            <person name="Kijpornyongpan T."/>
            <person name="Mondo S.J."/>
            <person name="Barry K."/>
            <person name="Sandor L."/>
            <person name="Lee J."/>
            <person name="Lipzen A."/>
            <person name="Pangilinan J."/>
            <person name="LaButti K."/>
            <person name="Hainaut M."/>
            <person name="Henrissat B."/>
            <person name="Grigoriev I.V."/>
            <person name="Spatafora J.W."/>
            <person name="Aime M.C."/>
        </authorList>
    </citation>
    <scope>NUCLEOTIDE SEQUENCE [LARGE SCALE GENOMIC DNA]</scope>
    <source>
        <strain evidence="11 12">MCA 4186</strain>
    </source>
</reference>
<sequence>MAAAARAPPRLLQFKLVLLGESAVGKSSLVLRFVKDQFDDYRESTIGAAFLTQTVSLDESTTVKFEIWDTAGQERYKSLAPMYYRNANCAVVVYDITQPSSLEKAKAWIRELQRQADPNIIIALAGNKADLASRRAVPSEEAQAYASEENLLFLETSAKDNANVSELFTMIARKLPLESAANAQRGGGRGGSTLGGAAAGQQRPGVDLRGNQGQGNGGCC</sequence>
<evidence type="ECO:0000256" key="7">
    <source>
        <dbReference type="ARBA" id="ARBA00023136"/>
    </source>
</evidence>
<evidence type="ECO:0000256" key="8">
    <source>
        <dbReference type="ARBA" id="ARBA00023288"/>
    </source>
</evidence>
<evidence type="ECO:0000256" key="3">
    <source>
        <dbReference type="ARBA" id="ARBA00022475"/>
    </source>
</evidence>
<keyword evidence="9" id="KW-0636">Prenylation</keyword>
<dbReference type="AlphaFoldDB" id="A0A316ZIQ7"/>
<dbReference type="STRING" id="58919.A0A316ZIQ7"/>
<dbReference type="SMART" id="SM00175">
    <property type="entry name" value="RAB"/>
    <property type="match status" value="1"/>
</dbReference>
<dbReference type="GeneID" id="37267985"/>
<dbReference type="InterPro" id="IPR027417">
    <property type="entry name" value="P-loop_NTPase"/>
</dbReference>
<comment type="subcellular location">
    <subcellularLocation>
        <location evidence="1">Cell membrane</location>
        <topology evidence="1">Lipid-anchor</topology>
        <orientation evidence="1">Cytoplasmic side</orientation>
    </subcellularLocation>
</comment>
<evidence type="ECO:0000256" key="4">
    <source>
        <dbReference type="ARBA" id="ARBA00022741"/>
    </source>
</evidence>
<dbReference type="RefSeq" id="XP_025601465.1">
    <property type="nucleotide sequence ID" value="XM_025740439.1"/>
</dbReference>
<dbReference type="CDD" id="cd01860">
    <property type="entry name" value="Rab5_related"/>
    <property type="match status" value="1"/>
</dbReference>
<evidence type="ECO:0000313" key="11">
    <source>
        <dbReference type="EMBL" id="PWO01187.1"/>
    </source>
</evidence>
<evidence type="ECO:0000256" key="10">
    <source>
        <dbReference type="SAM" id="MobiDB-lite"/>
    </source>
</evidence>
<evidence type="ECO:0000256" key="5">
    <source>
        <dbReference type="ARBA" id="ARBA00022927"/>
    </source>
</evidence>
<dbReference type="GO" id="GO:0005768">
    <property type="term" value="C:endosome"/>
    <property type="evidence" value="ECO:0007669"/>
    <property type="project" value="UniProtKB-ARBA"/>
</dbReference>
<dbReference type="SUPFAM" id="SSF52540">
    <property type="entry name" value="P-loop containing nucleoside triphosphate hydrolases"/>
    <property type="match status" value="1"/>
</dbReference>
<evidence type="ECO:0000256" key="9">
    <source>
        <dbReference type="ARBA" id="ARBA00023289"/>
    </source>
</evidence>
<keyword evidence="8" id="KW-0449">Lipoprotein</keyword>
<keyword evidence="12" id="KW-1185">Reference proteome</keyword>
<dbReference type="NCBIfam" id="TIGR00231">
    <property type="entry name" value="small_GTP"/>
    <property type="match status" value="1"/>
</dbReference>
<dbReference type="GO" id="GO:0005525">
    <property type="term" value="F:GTP binding"/>
    <property type="evidence" value="ECO:0007669"/>
    <property type="project" value="UniProtKB-KW"/>
</dbReference>
<accession>A0A316ZIQ7</accession>
<dbReference type="GO" id="GO:0016050">
    <property type="term" value="P:vesicle organization"/>
    <property type="evidence" value="ECO:0007669"/>
    <property type="project" value="UniProtKB-ARBA"/>
</dbReference>
<dbReference type="GO" id="GO:0016192">
    <property type="term" value="P:vesicle-mediated transport"/>
    <property type="evidence" value="ECO:0007669"/>
    <property type="project" value="UniProtKB-ARBA"/>
</dbReference>
<keyword evidence="5" id="KW-0653">Protein transport</keyword>
<dbReference type="Proteomes" id="UP000245946">
    <property type="component" value="Unassembled WGS sequence"/>
</dbReference>
<keyword evidence="2" id="KW-0813">Transport</keyword>
<dbReference type="SMART" id="SM00174">
    <property type="entry name" value="RHO"/>
    <property type="match status" value="1"/>
</dbReference>
<keyword evidence="6" id="KW-0342">GTP-binding</keyword>